<organism evidence="3">
    <name type="scientific">uncultured Dysgonomonas sp</name>
    <dbReference type="NCBI Taxonomy" id="206096"/>
    <lineage>
        <taxon>Bacteria</taxon>
        <taxon>Pseudomonadati</taxon>
        <taxon>Bacteroidota</taxon>
        <taxon>Bacteroidia</taxon>
        <taxon>Bacteroidales</taxon>
        <taxon>Dysgonomonadaceae</taxon>
        <taxon>Dysgonomonas</taxon>
        <taxon>environmental samples</taxon>
    </lineage>
</organism>
<name>A0A212KFI0_9BACT</name>
<gene>
    <name evidence="3" type="ORF">KL86DYS2_20028</name>
</gene>
<dbReference type="Gene3D" id="3.90.245.10">
    <property type="entry name" value="Ribonucleoside hydrolase-like"/>
    <property type="match status" value="1"/>
</dbReference>
<feature type="domain" description="Cellulose-binding Sde182 nucleoside hydrolase-like" evidence="1">
    <location>
        <begin position="29"/>
        <end position="271"/>
    </location>
</feature>
<dbReference type="SUPFAM" id="SSF53590">
    <property type="entry name" value="Nucleoside hydrolase"/>
    <property type="match status" value="1"/>
</dbReference>
<proteinExistence type="predicted"/>
<dbReference type="InterPro" id="IPR013783">
    <property type="entry name" value="Ig-like_fold"/>
</dbReference>
<evidence type="ECO:0000259" key="1">
    <source>
        <dbReference type="Pfam" id="PF07632"/>
    </source>
</evidence>
<accession>A0A212KFI0</accession>
<protein>
    <recommendedName>
        <fullName evidence="4">DUF1593 domain-containing protein</fullName>
    </recommendedName>
</protein>
<dbReference type="InterPro" id="IPR048527">
    <property type="entry name" value="Sde182_C"/>
</dbReference>
<reference evidence="3" key="1">
    <citation type="submission" date="2016-04" db="EMBL/GenBank/DDBJ databases">
        <authorList>
            <person name="Evans L.H."/>
            <person name="Alamgir A."/>
            <person name="Owens N."/>
            <person name="Weber N.D."/>
            <person name="Virtaneva K."/>
            <person name="Barbian K."/>
            <person name="Babar A."/>
            <person name="Rosenke K."/>
        </authorList>
    </citation>
    <scope>NUCLEOTIDE SEQUENCE</scope>
    <source>
        <strain evidence="3">86-2</strain>
    </source>
</reference>
<dbReference type="InterPro" id="IPR036452">
    <property type="entry name" value="Ribo_hydro-like"/>
</dbReference>
<dbReference type="Pfam" id="PF07632">
    <property type="entry name" value="Sde182_NH-like"/>
    <property type="match status" value="1"/>
</dbReference>
<dbReference type="Pfam" id="PF21027">
    <property type="entry name" value="Sde0182_C"/>
    <property type="match status" value="1"/>
</dbReference>
<dbReference type="AlphaFoldDB" id="A0A212KFI0"/>
<feature type="domain" description="Cellulose-binding Sde182 C-terminal" evidence="2">
    <location>
        <begin position="365"/>
        <end position="443"/>
    </location>
</feature>
<dbReference type="InterPro" id="IPR011483">
    <property type="entry name" value="Sde182_NH-like"/>
</dbReference>
<evidence type="ECO:0000259" key="2">
    <source>
        <dbReference type="Pfam" id="PF21027"/>
    </source>
</evidence>
<dbReference type="EMBL" id="FLUL01000002">
    <property type="protein sequence ID" value="SBW10295.1"/>
    <property type="molecule type" value="Genomic_DNA"/>
</dbReference>
<sequence>MNRIIFFSLALFLLGEYCLAQIHPGDKHRLIVTTDLGGTDPDDVQSMIHLLVCSNMINIEGLISSQVWVDDPDKTAYIKQLVESFGEVLPHLKIHAEGYPEIDYLLSIIKRGQEYSNMAGVGDGKDSPGSELIIKAVDKRDDNRPVWLAAWGGMNTIAQALWKVEHTRSKKEFKAFADKIRIYDILGQDDAGVWIAKKFPNIIYIRNKQVYGWGPSDNWIRENIQSRKPLGSHYPNRIWAPEGDSPSFFYVYANGLNVPEEIDYGGWGGRFYKEKVMGIRGMDFIEKSGKDETQYDPYYMYGSSKEGIGAINKWKEHIWNNFAARMLWTTTSNYSEVNHHPKATIEGDNSLKCIYRNAKAGDYLIFDASESTDPDGDRLDYKWFVYSEPSTYKGSVNIENTNAYSCKVAIPSDASGKTIHVILELTDNGTPTLTAYRRIVINVR</sequence>
<dbReference type="RefSeq" id="WP_296952536.1">
    <property type="nucleotide sequence ID" value="NZ_LT599021.1"/>
</dbReference>
<evidence type="ECO:0008006" key="4">
    <source>
        <dbReference type="Google" id="ProtNLM"/>
    </source>
</evidence>
<dbReference type="GO" id="GO:0016799">
    <property type="term" value="F:hydrolase activity, hydrolyzing N-glycosyl compounds"/>
    <property type="evidence" value="ECO:0007669"/>
    <property type="project" value="InterPro"/>
</dbReference>
<evidence type="ECO:0000313" key="3">
    <source>
        <dbReference type="EMBL" id="SBW10295.1"/>
    </source>
</evidence>
<dbReference type="Gene3D" id="2.60.40.10">
    <property type="entry name" value="Immunoglobulins"/>
    <property type="match status" value="1"/>
</dbReference>